<feature type="region of interest" description="Disordered" evidence="1">
    <location>
        <begin position="245"/>
        <end position="274"/>
    </location>
</feature>
<feature type="region of interest" description="Disordered" evidence="1">
    <location>
        <begin position="163"/>
        <end position="199"/>
    </location>
</feature>
<sequence>MENSSSRFFKGFSLEDYKLQVLFNTLEKEKKQYLNQLKEQTHVFKMSLRPTVKSGEEYWSQYGENYHANGDKREKDSVTHLSTELKEGRLTLVLPFFFLFAAVSWATMQLPDAVIFDIIKRITPFITRLELICHANFFFALPQELNKNNTVTVNEGTNPMITSSAAAEHDGLNPCDKRPRYLQRDEGKQNADRKAQAKKKSESTGLTLLEILCSDVENGVLLTTTRSHSNSDLEAGEKCLKEGVSRIRSQSNQEKRLKAVGQPDVRGRSTFSSSATVHDFENSLKSPSVNTSTDLSSRLTDTSKLERSAQDLNLTSVHSKNDFWLSEITTSSQSTENSIKEDTAYDSEPSGNSSASKNEWSQDTDRSGSRRFVHFNDGRKLKKQKSKKENSGAKQAKGKVNRTRSLDVKLFQVDVSQDSKGRKSQVRKIGNDEIKINDNNFFTLSFQEEIAKDTRERMDQFFAKVDRTKNFQTNRLRWRCTSGNRERSTWRSEKKTCSEQGKFLPQEAKNVKGYRRAHPWPTQVWS</sequence>
<keyword evidence="3" id="KW-1185">Reference proteome</keyword>
<evidence type="ECO:0000256" key="1">
    <source>
        <dbReference type="SAM" id="MobiDB-lite"/>
    </source>
</evidence>
<dbReference type="Proteomes" id="UP001159428">
    <property type="component" value="Unassembled WGS sequence"/>
</dbReference>
<feature type="compositionally biased region" description="Basic and acidic residues" evidence="1">
    <location>
        <begin position="167"/>
        <end position="199"/>
    </location>
</feature>
<gene>
    <name evidence="2" type="ORF">PMEA_00009127</name>
</gene>
<dbReference type="EMBL" id="CALNXJ010000018">
    <property type="protein sequence ID" value="CAH3121287.1"/>
    <property type="molecule type" value="Genomic_DNA"/>
</dbReference>
<reference evidence="2 3" key="1">
    <citation type="submission" date="2022-05" db="EMBL/GenBank/DDBJ databases">
        <authorList>
            <consortium name="Genoscope - CEA"/>
            <person name="William W."/>
        </authorList>
    </citation>
    <scope>NUCLEOTIDE SEQUENCE [LARGE SCALE GENOMIC DNA]</scope>
</reference>
<dbReference type="AlphaFoldDB" id="A0AAU9WPP8"/>
<comment type="caution">
    <text evidence="2">The sequence shown here is derived from an EMBL/GenBank/DDBJ whole genome shotgun (WGS) entry which is preliminary data.</text>
</comment>
<name>A0AAU9WPP8_9CNID</name>
<evidence type="ECO:0000313" key="2">
    <source>
        <dbReference type="EMBL" id="CAH3121287.1"/>
    </source>
</evidence>
<feature type="region of interest" description="Disordered" evidence="1">
    <location>
        <begin position="330"/>
        <end position="401"/>
    </location>
</feature>
<evidence type="ECO:0000313" key="3">
    <source>
        <dbReference type="Proteomes" id="UP001159428"/>
    </source>
</evidence>
<organism evidence="2 3">
    <name type="scientific">Pocillopora meandrina</name>
    <dbReference type="NCBI Taxonomy" id="46732"/>
    <lineage>
        <taxon>Eukaryota</taxon>
        <taxon>Metazoa</taxon>
        <taxon>Cnidaria</taxon>
        <taxon>Anthozoa</taxon>
        <taxon>Hexacorallia</taxon>
        <taxon>Scleractinia</taxon>
        <taxon>Astrocoeniina</taxon>
        <taxon>Pocilloporidae</taxon>
        <taxon>Pocillopora</taxon>
    </lineage>
</organism>
<proteinExistence type="predicted"/>
<feature type="compositionally biased region" description="Basic and acidic residues" evidence="1">
    <location>
        <begin position="363"/>
        <end position="379"/>
    </location>
</feature>
<protein>
    <submittedName>
        <fullName evidence="2">Uncharacterized protein</fullName>
    </submittedName>
</protein>
<accession>A0AAU9WPP8</accession>
<feature type="compositionally biased region" description="Polar residues" evidence="1">
    <location>
        <begin position="349"/>
        <end position="361"/>
    </location>
</feature>